<feature type="domain" description="N-acetyltransferase" evidence="2">
    <location>
        <begin position="212"/>
        <end position="368"/>
    </location>
</feature>
<dbReference type="InterPro" id="IPR000182">
    <property type="entry name" value="GNAT_dom"/>
</dbReference>
<keyword evidence="3" id="KW-0808">Transferase</keyword>
<dbReference type="AlphaFoldDB" id="A0A2S9Q2U2"/>
<dbReference type="RefSeq" id="WP_105866994.1">
    <property type="nucleotide sequence ID" value="NZ_PVLV01000018.1"/>
</dbReference>
<protein>
    <submittedName>
        <fullName evidence="3">GNAT family N-acetyltransferase</fullName>
    </submittedName>
</protein>
<dbReference type="SUPFAM" id="SSF109854">
    <property type="entry name" value="DinB/YfiT-like putative metalloenzymes"/>
    <property type="match status" value="1"/>
</dbReference>
<dbReference type="GO" id="GO:1990189">
    <property type="term" value="F:protein N-terminal-serine acetyltransferase activity"/>
    <property type="evidence" value="ECO:0007669"/>
    <property type="project" value="TreeGrafter"/>
</dbReference>
<dbReference type="PROSITE" id="PS51186">
    <property type="entry name" value="GNAT"/>
    <property type="match status" value="1"/>
</dbReference>
<feature type="region of interest" description="Disordered" evidence="1">
    <location>
        <begin position="355"/>
        <end position="374"/>
    </location>
</feature>
<dbReference type="Proteomes" id="UP000239322">
    <property type="component" value="Unassembled WGS sequence"/>
</dbReference>
<gene>
    <name evidence="3" type="ORF">C6N75_01425</name>
</gene>
<comment type="caution">
    <text evidence="3">The sequence shown here is derived from an EMBL/GenBank/DDBJ whole genome shotgun (WGS) entry which is preliminary data.</text>
</comment>
<proteinExistence type="predicted"/>
<dbReference type="OrthoDB" id="4453346at2"/>
<evidence type="ECO:0000259" key="2">
    <source>
        <dbReference type="PROSITE" id="PS51186"/>
    </source>
</evidence>
<dbReference type="PANTHER" id="PTHR43441:SF6">
    <property type="entry name" value="N-ACETYLTRANSFERASE DOMAIN-CONTAINING PROTEIN"/>
    <property type="match status" value="1"/>
</dbReference>
<evidence type="ECO:0000313" key="4">
    <source>
        <dbReference type="Proteomes" id="UP000239322"/>
    </source>
</evidence>
<dbReference type="GO" id="GO:0008999">
    <property type="term" value="F:protein-N-terminal-alanine acetyltransferase activity"/>
    <property type="evidence" value="ECO:0007669"/>
    <property type="project" value="TreeGrafter"/>
</dbReference>
<evidence type="ECO:0000313" key="3">
    <source>
        <dbReference type="EMBL" id="PRH80933.1"/>
    </source>
</evidence>
<dbReference type="InterPro" id="IPR051908">
    <property type="entry name" value="Ribosomal_N-acetyltransferase"/>
</dbReference>
<dbReference type="InterPro" id="IPR034660">
    <property type="entry name" value="DinB/YfiT-like"/>
</dbReference>
<organism evidence="3 4">
    <name type="scientific">Streptomyces solincola</name>
    <dbReference type="NCBI Taxonomy" id="2100817"/>
    <lineage>
        <taxon>Bacteria</taxon>
        <taxon>Bacillati</taxon>
        <taxon>Actinomycetota</taxon>
        <taxon>Actinomycetes</taxon>
        <taxon>Kitasatosporales</taxon>
        <taxon>Streptomycetaceae</taxon>
        <taxon>Streptomyces</taxon>
    </lineage>
</organism>
<dbReference type="GO" id="GO:0005737">
    <property type="term" value="C:cytoplasm"/>
    <property type="evidence" value="ECO:0007669"/>
    <property type="project" value="TreeGrafter"/>
</dbReference>
<dbReference type="InterPro" id="IPR016181">
    <property type="entry name" value="Acyl_CoA_acyltransferase"/>
</dbReference>
<dbReference type="Gene3D" id="3.40.630.30">
    <property type="match status" value="1"/>
</dbReference>
<dbReference type="SUPFAM" id="SSF55729">
    <property type="entry name" value="Acyl-CoA N-acyltransferases (Nat)"/>
    <property type="match status" value="1"/>
</dbReference>
<sequence length="374" mass="38145">MSSGSGSSGGRSAGDWAADVDAAAAVCAAALEAVAERDWEVAATGLEWSCQETAVHIAGDFTGYAAQLTGRMAQGYVPFDVVAVPGTGPQGLVRIVRATGGLLSAAVRTTPADLRAWHPAGPAGGDGFAAMGIAEVLLHTHDIVTALGGQVRPEGGLCARVLDRLFPHAPRAAGDDPWRVLLHVTGRAEGPGGEPAPTAWRWYCDPVRSARLVLCELSPPAAADLHSGGSGGFTWADGGPEEGTRFAGGMVAGAAADGSHRPGWGTYVIVRAEDGRAVGGIGFHAPPGPDGEVEAGYDVVASARGHGYAAEALAALAGWAFTDPDLTAVRATVDHPNAASHAVVARAGFHRASADETQVHYEMRRPKQPAPPST</sequence>
<feature type="compositionally biased region" description="Basic and acidic residues" evidence="1">
    <location>
        <begin position="355"/>
        <end position="365"/>
    </location>
</feature>
<dbReference type="PANTHER" id="PTHR43441">
    <property type="entry name" value="RIBOSOMAL-PROTEIN-SERINE ACETYLTRANSFERASE"/>
    <property type="match status" value="1"/>
</dbReference>
<name>A0A2S9Q2U2_9ACTN</name>
<evidence type="ECO:0000256" key="1">
    <source>
        <dbReference type="SAM" id="MobiDB-lite"/>
    </source>
</evidence>
<dbReference type="Pfam" id="PF13302">
    <property type="entry name" value="Acetyltransf_3"/>
    <property type="match status" value="1"/>
</dbReference>
<keyword evidence="4" id="KW-1185">Reference proteome</keyword>
<reference evidence="3 4" key="1">
    <citation type="submission" date="2018-03" db="EMBL/GenBank/DDBJ databases">
        <title>Novel Streptomyces sp. from soil.</title>
        <authorList>
            <person name="Tan G.Y.A."/>
            <person name="Lee Z.Y."/>
        </authorList>
    </citation>
    <scope>NUCLEOTIDE SEQUENCE [LARGE SCALE GENOMIC DNA]</scope>
    <source>
        <strain evidence="3 4">ST5x</strain>
    </source>
</reference>
<accession>A0A2S9Q2U2</accession>
<dbReference type="EMBL" id="PVLV01000018">
    <property type="protein sequence ID" value="PRH80933.1"/>
    <property type="molecule type" value="Genomic_DNA"/>
</dbReference>